<dbReference type="EMBL" id="LYMM01000057">
    <property type="protein sequence ID" value="PNU03154.1"/>
    <property type="molecule type" value="Genomic_DNA"/>
</dbReference>
<feature type="domain" description="Helix-turn-helix" evidence="5">
    <location>
        <begin position="5"/>
        <end position="52"/>
    </location>
</feature>
<dbReference type="InterPro" id="IPR016143">
    <property type="entry name" value="Citrate_synth-like_sm_a-sub"/>
</dbReference>
<dbReference type="Gene3D" id="1.10.230.10">
    <property type="entry name" value="Cytochrome P450-Terp, domain 2"/>
    <property type="match status" value="1"/>
</dbReference>
<protein>
    <recommendedName>
        <fullName evidence="3">citrate synthase (unknown stereospecificity)</fullName>
        <ecNumber evidence="3">2.3.3.16</ecNumber>
    </recommendedName>
</protein>
<evidence type="ECO:0000256" key="4">
    <source>
        <dbReference type="ARBA" id="ARBA00022679"/>
    </source>
</evidence>
<dbReference type="InterPro" id="IPR016142">
    <property type="entry name" value="Citrate_synth-like_lrg_a-sub"/>
</dbReference>
<dbReference type="GO" id="GO:0006099">
    <property type="term" value="P:tricarboxylic acid cycle"/>
    <property type="evidence" value="ECO:0007669"/>
    <property type="project" value="UniProtKB-UniPathway"/>
</dbReference>
<dbReference type="Gene3D" id="1.10.1660.10">
    <property type="match status" value="1"/>
</dbReference>
<dbReference type="GO" id="GO:0005975">
    <property type="term" value="P:carbohydrate metabolic process"/>
    <property type="evidence" value="ECO:0007669"/>
    <property type="project" value="TreeGrafter"/>
</dbReference>
<dbReference type="InterPro" id="IPR036969">
    <property type="entry name" value="Citrate_synthase_sf"/>
</dbReference>
<accession>A0A2K2FWK8</accession>
<comment type="pathway">
    <text evidence="1">Carbohydrate metabolism; tricarboxylic acid cycle; isocitrate from oxaloacetate: step 1/2.</text>
</comment>
<dbReference type="RefSeq" id="WP_103098066.1">
    <property type="nucleotide sequence ID" value="NZ_LYMM01000057.1"/>
</dbReference>
<organism evidence="6 7">
    <name type="scientific">Novosphingobium guangzhouense</name>
    <dbReference type="NCBI Taxonomy" id="1850347"/>
    <lineage>
        <taxon>Bacteria</taxon>
        <taxon>Pseudomonadati</taxon>
        <taxon>Pseudomonadota</taxon>
        <taxon>Alphaproteobacteria</taxon>
        <taxon>Sphingomonadales</taxon>
        <taxon>Sphingomonadaceae</taxon>
        <taxon>Novosphingobium</taxon>
    </lineage>
</organism>
<keyword evidence="4" id="KW-0808">Transferase</keyword>
<dbReference type="InterPro" id="IPR041657">
    <property type="entry name" value="HTH_17"/>
</dbReference>
<evidence type="ECO:0000256" key="1">
    <source>
        <dbReference type="ARBA" id="ARBA00004751"/>
    </source>
</evidence>
<evidence type="ECO:0000256" key="3">
    <source>
        <dbReference type="ARBA" id="ARBA00012972"/>
    </source>
</evidence>
<dbReference type="EC" id="2.3.3.16" evidence="3"/>
<evidence type="ECO:0000313" key="6">
    <source>
        <dbReference type="EMBL" id="PNU03154.1"/>
    </source>
</evidence>
<evidence type="ECO:0000259" key="5">
    <source>
        <dbReference type="Pfam" id="PF12728"/>
    </source>
</evidence>
<gene>
    <name evidence="6" type="ORF">A8V01_24720</name>
</gene>
<comment type="similarity">
    <text evidence="2">Belongs to the citrate synthase family.</text>
</comment>
<dbReference type="GO" id="GO:0005829">
    <property type="term" value="C:cytosol"/>
    <property type="evidence" value="ECO:0007669"/>
    <property type="project" value="TreeGrafter"/>
</dbReference>
<dbReference type="UniPathway" id="UPA00223">
    <property type="reaction ID" value="UER00717"/>
</dbReference>
<dbReference type="Pfam" id="PF12728">
    <property type="entry name" value="HTH_17"/>
    <property type="match status" value="1"/>
</dbReference>
<dbReference type="AlphaFoldDB" id="A0A2K2FWK8"/>
<proteinExistence type="inferred from homology"/>
<dbReference type="PRINTS" id="PR00143">
    <property type="entry name" value="CITRTSNTHASE"/>
</dbReference>
<dbReference type="OrthoDB" id="9786046at2"/>
<dbReference type="Pfam" id="PF00285">
    <property type="entry name" value="Citrate_synt"/>
    <property type="match status" value="1"/>
</dbReference>
<dbReference type="PANTHER" id="PTHR11739:SF4">
    <property type="entry name" value="CITRATE SYNTHASE, PEROXISOMAL"/>
    <property type="match status" value="1"/>
</dbReference>
<sequence>MTNSLLTAAEAIERLKVKPQTLYSYVSRGLIRSVRHPDGRSRLYFGEDVARLHERAAARSGHGPVAADAMHHGEPIIPTRLVEITAAGPRYRGHLATKLAAEKVTFEAVSELLWTGLLHEGAFAWDTCSLPQNAKALPSPDAPEQMLETFARLTIELGMARGTASARLRKGDTLHAARELIQATACSLSLLNRSAPRTELLPEEKISDCIARAFVPANCDLVSGIIEALLVLFADHELSPGTFAARIAASSGAPLHSCVTAALCTMTGSEIGRHYAQMEQVFVRSGDASRIIERARAAIRSGSSPLGFGHPLYPAGDPRAEHLFQLMRQCGPATQDGENILLYAETIAREFEIHPRHELAILALTTGLGFPHGSSAGLFVLARLPGLVAHILEQRLDGRILRPRAKFVGLSSLG</sequence>
<reference evidence="6 7" key="1">
    <citation type="submission" date="2016-05" db="EMBL/GenBank/DDBJ databases">
        <title>Complete genome sequence of Novosphingobium guangzhouense SA925(T).</title>
        <authorList>
            <person name="Sha S."/>
        </authorList>
    </citation>
    <scope>NUCLEOTIDE SEQUENCE [LARGE SCALE GENOMIC DNA]</scope>
    <source>
        <strain evidence="6 7">SA925</strain>
    </source>
</reference>
<dbReference type="GO" id="GO:0036440">
    <property type="term" value="F:citrate synthase activity"/>
    <property type="evidence" value="ECO:0007669"/>
    <property type="project" value="UniProtKB-EC"/>
</dbReference>
<dbReference type="Proteomes" id="UP000236327">
    <property type="component" value="Unassembled WGS sequence"/>
</dbReference>
<comment type="caution">
    <text evidence="6">The sequence shown here is derived from an EMBL/GenBank/DDBJ whole genome shotgun (WGS) entry which is preliminary data.</text>
</comment>
<keyword evidence="7" id="KW-1185">Reference proteome</keyword>
<dbReference type="SUPFAM" id="SSF48256">
    <property type="entry name" value="Citrate synthase"/>
    <property type="match status" value="1"/>
</dbReference>
<dbReference type="Gene3D" id="1.10.580.10">
    <property type="entry name" value="Citrate Synthase, domain 1"/>
    <property type="match status" value="1"/>
</dbReference>
<dbReference type="InterPro" id="IPR002020">
    <property type="entry name" value="Citrate_synthase"/>
</dbReference>
<evidence type="ECO:0000313" key="7">
    <source>
        <dbReference type="Proteomes" id="UP000236327"/>
    </source>
</evidence>
<name>A0A2K2FWK8_9SPHN</name>
<dbReference type="PANTHER" id="PTHR11739">
    <property type="entry name" value="CITRATE SYNTHASE"/>
    <property type="match status" value="1"/>
</dbReference>
<evidence type="ECO:0000256" key="2">
    <source>
        <dbReference type="ARBA" id="ARBA00010566"/>
    </source>
</evidence>